<dbReference type="InterPro" id="IPR036345">
    <property type="entry name" value="ExoRNase_PH_dom2_sf"/>
</dbReference>
<dbReference type="PANTHER" id="PTHR11097:SF9">
    <property type="entry name" value="EXOSOME COMPLEX COMPONENT RRP43"/>
    <property type="match status" value="1"/>
</dbReference>
<feature type="domain" description="Exoribonuclease phosphorolytic" evidence="10">
    <location>
        <begin position="1"/>
        <end position="126"/>
    </location>
</feature>
<gene>
    <name evidence="12" type="ORF">PLOB_00042755</name>
</gene>
<reference evidence="12 13" key="1">
    <citation type="submission" date="2022-05" db="EMBL/GenBank/DDBJ databases">
        <authorList>
            <consortium name="Genoscope - CEA"/>
            <person name="William W."/>
        </authorList>
    </citation>
    <scope>NUCLEOTIDE SEQUENCE [LARGE SCALE GENOMIC DNA]</scope>
</reference>
<feature type="non-terminal residue" evidence="12">
    <location>
        <position position="1"/>
    </location>
</feature>
<dbReference type="InterPro" id="IPR050590">
    <property type="entry name" value="Exosome_comp_Rrp42_subfam"/>
</dbReference>
<evidence type="ECO:0000313" key="13">
    <source>
        <dbReference type="Proteomes" id="UP001159405"/>
    </source>
</evidence>
<evidence type="ECO:0000313" key="12">
    <source>
        <dbReference type="EMBL" id="CAH3039545.1"/>
    </source>
</evidence>
<dbReference type="CDD" id="cd11369">
    <property type="entry name" value="RNase_PH_RRP43"/>
    <property type="match status" value="1"/>
</dbReference>
<keyword evidence="4" id="KW-0963">Cytoplasm</keyword>
<dbReference type="SUPFAM" id="SSF54211">
    <property type="entry name" value="Ribosomal protein S5 domain 2-like"/>
    <property type="match status" value="1"/>
</dbReference>
<keyword evidence="8" id="KW-0539">Nucleus</keyword>
<comment type="caution">
    <text evidence="12">The sequence shown here is derived from an EMBL/GenBank/DDBJ whole genome shotgun (WGS) entry which is preliminary data.</text>
</comment>
<evidence type="ECO:0000256" key="9">
    <source>
        <dbReference type="ARBA" id="ARBA00030617"/>
    </source>
</evidence>
<evidence type="ECO:0000256" key="1">
    <source>
        <dbReference type="ARBA" id="ARBA00004496"/>
    </source>
</evidence>
<dbReference type="InterPro" id="IPR015847">
    <property type="entry name" value="ExoRNase_PH_dom2"/>
</dbReference>
<evidence type="ECO:0000259" key="10">
    <source>
        <dbReference type="Pfam" id="PF01138"/>
    </source>
</evidence>
<dbReference type="InterPro" id="IPR020568">
    <property type="entry name" value="Ribosomal_Su5_D2-typ_SF"/>
</dbReference>
<dbReference type="Proteomes" id="UP001159405">
    <property type="component" value="Unassembled WGS sequence"/>
</dbReference>
<accession>A0ABN8MZU7</accession>
<proteinExistence type="inferred from homology"/>
<feature type="domain" description="Exoribonuclease phosphorolytic" evidence="11">
    <location>
        <begin position="154"/>
        <end position="215"/>
    </location>
</feature>
<dbReference type="SUPFAM" id="SSF55666">
    <property type="entry name" value="Ribonuclease PH domain 2-like"/>
    <property type="match status" value="1"/>
</dbReference>
<evidence type="ECO:0000256" key="2">
    <source>
        <dbReference type="ARBA" id="ARBA00004604"/>
    </source>
</evidence>
<dbReference type="InterPro" id="IPR001247">
    <property type="entry name" value="ExoRNase_PH_dom1"/>
</dbReference>
<comment type="similarity">
    <text evidence="3">Belongs to the RNase PH family.</text>
</comment>
<dbReference type="PANTHER" id="PTHR11097">
    <property type="entry name" value="EXOSOME COMPLEX EXONUCLEASE RIBOSOMAL RNA PROCESSING PROTEIN"/>
    <property type="match status" value="1"/>
</dbReference>
<dbReference type="Pfam" id="PF01138">
    <property type="entry name" value="RNase_PH"/>
    <property type="match status" value="1"/>
</dbReference>
<protein>
    <recommendedName>
        <fullName evidence="9">Ribosomal RNA-processing protein 43</fullName>
    </recommendedName>
</protein>
<evidence type="ECO:0000256" key="4">
    <source>
        <dbReference type="ARBA" id="ARBA00022490"/>
    </source>
</evidence>
<keyword evidence="6" id="KW-0271">Exosome</keyword>
<dbReference type="InterPro" id="IPR033196">
    <property type="entry name" value="Rrp43"/>
</dbReference>
<evidence type="ECO:0000256" key="7">
    <source>
        <dbReference type="ARBA" id="ARBA00022884"/>
    </source>
</evidence>
<keyword evidence="5" id="KW-0698">rRNA processing</keyword>
<evidence type="ECO:0000256" key="5">
    <source>
        <dbReference type="ARBA" id="ARBA00022552"/>
    </source>
</evidence>
<evidence type="ECO:0000256" key="3">
    <source>
        <dbReference type="ARBA" id="ARBA00006678"/>
    </source>
</evidence>
<evidence type="ECO:0000256" key="8">
    <source>
        <dbReference type="ARBA" id="ARBA00023242"/>
    </source>
</evidence>
<sequence>GSISTAEGSALVKLGNTTVVCGVKAEFAVPSQEKPKLGFIVPNVDLPPLCSSRFRPGPPSEQAQVLSQFVADIISNCEPISLEDLCIVEGKLCWVLYVDIMCLSYDGNITDACLIAAVAALQNTRLHSVKIDEETQTPEPSEKKEVSLNLRQHPVASTFGIFDDSVLFADPTDEEENLVSGIVTIVVTDDDKIAAVHKPGGSPLTDDKLQECFKKSGRRGKEVRDLIQTACDDIDR</sequence>
<dbReference type="Pfam" id="PF03725">
    <property type="entry name" value="RNase_PH_C"/>
    <property type="match status" value="1"/>
</dbReference>
<organism evidence="12 13">
    <name type="scientific">Porites lobata</name>
    <dbReference type="NCBI Taxonomy" id="104759"/>
    <lineage>
        <taxon>Eukaryota</taxon>
        <taxon>Metazoa</taxon>
        <taxon>Cnidaria</taxon>
        <taxon>Anthozoa</taxon>
        <taxon>Hexacorallia</taxon>
        <taxon>Scleractinia</taxon>
        <taxon>Fungiina</taxon>
        <taxon>Poritidae</taxon>
        <taxon>Porites</taxon>
    </lineage>
</organism>
<evidence type="ECO:0000259" key="11">
    <source>
        <dbReference type="Pfam" id="PF03725"/>
    </source>
</evidence>
<dbReference type="EMBL" id="CALNXK010000007">
    <property type="protein sequence ID" value="CAH3039545.1"/>
    <property type="molecule type" value="Genomic_DNA"/>
</dbReference>
<keyword evidence="13" id="KW-1185">Reference proteome</keyword>
<keyword evidence="7" id="KW-0694">RNA-binding</keyword>
<comment type="subcellular location">
    <subcellularLocation>
        <location evidence="1">Cytoplasm</location>
    </subcellularLocation>
    <subcellularLocation>
        <location evidence="2">Nucleus</location>
        <location evidence="2">Nucleolus</location>
    </subcellularLocation>
</comment>
<dbReference type="Gene3D" id="3.30.230.70">
    <property type="entry name" value="GHMP Kinase, N-terminal domain"/>
    <property type="match status" value="1"/>
</dbReference>
<dbReference type="InterPro" id="IPR027408">
    <property type="entry name" value="PNPase/RNase_PH_dom_sf"/>
</dbReference>
<evidence type="ECO:0000256" key="6">
    <source>
        <dbReference type="ARBA" id="ARBA00022835"/>
    </source>
</evidence>
<name>A0ABN8MZU7_9CNID</name>